<proteinExistence type="predicted"/>
<evidence type="ECO:0000313" key="2">
    <source>
        <dbReference type="Proteomes" id="UP000789508"/>
    </source>
</evidence>
<evidence type="ECO:0000313" key="1">
    <source>
        <dbReference type="EMBL" id="CAG8539229.1"/>
    </source>
</evidence>
<sequence length="61" mass="6992">MGHRSAHGDRHKPPLLKKLRCHKELMISQESVNGSKVVRDVECNAERDGRNFGFENSFDLN</sequence>
<dbReference type="AlphaFoldDB" id="A0A9N9AR25"/>
<accession>A0A9N9AR25</accession>
<organism evidence="1 2">
    <name type="scientific">Ambispora leptoticha</name>
    <dbReference type="NCBI Taxonomy" id="144679"/>
    <lineage>
        <taxon>Eukaryota</taxon>
        <taxon>Fungi</taxon>
        <taxon>Fungi incertae sedis</taxon>
        <taxon>Mucoromycota</taxon>
        <taxon>Glomeromycotina</taxon>
        <taxon>Glomeromycetes</taxon>
        <taxon>Archaeosporales</taxon>
        <taxon>Ambisporaceae</taxon>
        <taxon>Ambispora</taxon>
    </lineage>
</organism>
<comment type="caution">
    <text evidence="1">The sequence shown here is derived from an EMBL/GenBank/DDBJ whole genome shotgun (WGS) entry which is preliminary data.</text>
</comment>
<keyword evidence="2" id="KW-1185">Reference proteome</keyword>
<name>A0A9N9AR25_9GLOM</name>
<dbReference type="EMBL" id="CAJVPS010001470">
    <property type="protein sequence ID" value="CAG8539229.1"/>
    <property type="molecule type" value="Genomic_DNA"/>
</dbReference>
<dbReference type="Proteomes" id="UP000789508">
    <property type="component" value="Unassembled WGS sequence"/>
</dbReference>
<gene>
    <name evidence="1" type="ORF">ALEPTO_LOCUS5326</name>
</gene>
<reference evidence="1" key="1">
    <citation type="submission" date="2021-06" db="EMBL/GenBank/DDBJ databases">
        <authorList>
            <person name="Kallberg Y."/>
            <person name="Tangrot J."/>
            <person name="Rosling A."/>
        </authorList>
    </citation>
    <scope>NUCLEOTIDE SEQUENCE</scope>
    <source>
        <strain evidence="1">FL130A</strain>
    </source>
</reference>
<protein>
    <submittedName>
        <fullName evidence="1">678_t:CDS:1</fullName>
    </submittedName>
</protein>